<dbReference type="EC" id="3.5.2.3" evidence="3"/>
<dbReference type="UniPathway" id="UPA00070">
    <property type="reaction ID" value="UER00117"/>
</dbReference>
<proteinExistence type="inferred from homology"/>
<dbReference type="PANTHER" id="PTHR43137:SF1">
    <property type="entry name" value="DIHYDROOROTASE"/>
    <property type="match status" value="1"/>
</dbReference>
<dbReference type="VEuPathDB" id="FungiDB:C5L36_0B11440"/>
<dbReference type="Pfam" id="PF04909">
    <property type="entry name" value="Amidohydro_2"/>
    <property type="match status" value="1"/>
</dbReference>
<dbReference type="NCBIfam" id="TIGR00856">
    <property type="entry name" value="pyrC_dimer"/>
    <property type="match status" value="1"/>
</dbReference>
<dbReference type="GeneID" id="40383677"/>
<dbReference type="InterPro" id="IPR006680">
    <property type="entry name" value="Amidohydro-rel"/>
</dbReference>
<keyword evidence="4" id="KW-0479">Metal-binding</keyword>
<organism evidence="9 10">
    <name type="scientific">Pichia kudriavzevii</name>
    <name type="common">Yeast</name>
    <name type="synonym">Issatchenkia orientalis</name>
    <dbReference type="NCBI Taxonomy" id="4909"/>
    <lineage>
        <taxon>Eukaryota</taxon>
        <taxon>Fungi</taxon>
        <taxon>Dikarya</taxon>
        <taxon>Ascomycota</taxon>
        <taxon>Saccharomycotina</taxon>
        <taxon>Pichiomycetes</taxon>
        <taxon>Pichiales</taxon>
        <taxon>Pichiaceae</taxon>
        <taxon>Pichia</taxon>
    </lineage>
</organism>
<dbReference type="PROSITE" id="PS00482">
    <property type="entry name" value="DIHYDROOROTASE_1"/>
    <property type="match status" value="1"/>
</dbReference>
<dbReference type="GO" id="GO:0046872">
    <property type="term" value="F:metal ion binding"/>
    <property type="evidence" value="ECO:0007669"/>
    <property type="project" value="UniProtKB-KW"/>
</dbReference>
<dbReference type="AlphaFoldDB" id="A0A2U9R3J2"/>
<evidence type="ECO:0000256" key="6">
    <source>
        <dbReference type="ARBA" id="ARBA00022833"/>
    </source>
</evidence>
<dbReference type="PANTHER" id="PTHR43137">
    <property type="entry name" value="DIHYDROOROTASE"/>
    <property type="match status" value="1"/>
</dbReference>
<evidence type="ECO:0000256" key="7">
    <source>
        <dbReference type="ARBA" id="ARBA00022975"/>
    </source>
</evidence>
<dbReference type="STRING" id="4909.A0A2U9R3J2"/>
<dbReference type="KEGG" id="pkz:C5L36_0B11440"/>
<comment type="pathway">
    <text evidence="1">Pyrimidine metabolism; UMP biosynthesis via de novo pathway; (S)-dihydroorotate from bicarbonate: step 3/3.</text>
</comment>
<dbReference type="HAMAP" id="MF_00219">
    <property type="entry name" value="PyrC_classII"/>
    <property type="match status" value="1"/>
</dbReference>
<dbReference type="Proteomes" id="UP000249293">
    <property type="component" value="Chromosome 2"/>
</dbReference>
<dbReference type="InterPro" id="IPR032466">
    <property type="entry name" value="Metal_Hydrolase"/>
</dbReference>
<evidence type="ECO:0000256" key="5">
    <source>
        <dbReference type="ARBA" id="ARBA00022801"/>
    </source>
</evidence>
<feature type="domain" description="Amidohydrolase-related" evidence="8">
    <location>
        <begin position="127"/>
        <end position="222"/>
    </location>
</feature>
<evidence type="ECO:0000256" key="1">
    <source>
        <dbReference type="ARBA" id="ARBA00004880"/>
    </source>
</evidence>
<dbReference type="Gene3D" id="3.20.20.140">
    <property type="entry name" value="Metal-dependent hydrolases"/>
    <property type="match status" value="1"/>
</dbReference>
<keyword evidence="10" id="KW-1185">Reference proteome</keyword>
<gene>
    <name evidence="9" type="ORF">C5L36_0B11440</name>
</gene>
<dbReference type="InterPro" id="IPR004721">
    <property type="entry name" value="DHOdimr"/>
</dbReference>
<evidence type="ECO:0000256" key="3">
    <source>
        <dbReference type="ARBA" id="ARBA00012860"/>
    </source>
</evidence>
<comment type="similarity">
    <text evidence="2">Belongs to the metallo-dependent hydrolases superfamily. DHOase family. Class II DHOase subfamily.</text>
</comment>
<dbReference type="RefSeq" id="XP_029321389.1">
    <property type="nucleotide sequence ID" value="XM_029465530.1"/>
</dbReference>
<dbReference type="GO" id="GO:0004151">
    <property type="term" value="F:dihydroorotase activity"/>
    <property type="evidence" value="ECO:0007669"/>
    <property type="project" value="UniProtKB-EC"/>
</dbReference>
<dbReference type="GO" id="GO:0006207">
    <property type="term" value="P:'de novo' pyrimidine nucleobase biosynthetic process"/>
    <property type="evidence" value="ECO:0007669"/>
    <property type="project" value="TreeGrafter"/>
</dbReference>
<dbReference type="SUPFAM" id="SSF51556">
    <property type="entry name" value="Metallo-dependent hydrolases"/>
    <property type="match status" value="1"/>
</dbReference>
<evidence type="ECO:0000313" key="9">
    <source>
        <dbReference type="EMBL" id="AWU75912.1"/>
    </source>
</evidence>
<evidence type="ECO:0000313" key="10">
    <source>
        <dbReference type="Proteomes" id="UP000249293"/>
    </source>
</evidence>
<evidence type="ECO:0000256" key="2">
    <source>
        <dbReference type="ARBA" id="ARBA00005631"/>
    </source>
</evidence>
<dbReference type="InterPro" id="IPR002195">
    <property type="entry name" value="Dihydroorotase_CS"/>
</dbReference>
<dbReference type="EMBL" id="CP028774">
    <property type="protein sequence ID" value="AWU75912.1"/>
    <property type="molecule type" value="Genomic_DNA"/>
</dbReference>
<protein>
    <recommendedName>
        <fullName evidence="3">dihydroorotase</fullName>
        <ecNumber evidence="3">3.5.2.3</ecNumber>
    </recommendedName>
</protein>
<evidence type="ECO:0000256" key="4">
    <source>
        <dbReference type="ARBA" id="ARBA00022723"/>
    </source>
</evidence>
<sequence>MLRELFGGLALYFMFRDQVLKTIKRSTVYRSLTSSTKTQINKTMSRIELGHTADYHVHLRQGEMMEVVTPAVREGGISIAYIMPNLTPPLTDIERVAQYKKDLQKLAPKTTFLMTFYLSNLLTPEIVARAADEGVIRGIKCYPAGVTTNSQAGVDPNDFSAFYPIFKTMEEKNLVLNLHGEKPSVHDGGEDIHVLNAEAKFIPALFKLHADFPNLKIVLEHCTTKAAVDAIYEINKDLKEGEEPKVVASLTAHHLFLTIDDWAGNPINFCKPVAKLPEDRRALLSAAVSGKPFFFFGSDSAPHDLSKKATHVGVCAGVYTQQFAIAYVAEIFDKVGKLDMLKDFVSTFGNNFYGMDESKLVCKDRCVLVKKDIEIPDIITFDHKTLKLAPFKPVEKLSWTTEWI</sequence>
<name>A0A2U9R3J2_PICKU</name>
<reference evidence="9 10" key="1">
    <citation type="submission" date="2018-06" db="EMBL/GenBank/DDBJ databases">
        <title>Population genomics shows no distinction between pathogenic Candida krusei and environmental Pichia kudriavzevii: One species, four names.</title>
        <authorList>
            <person name="Douglass A.P."/>
            <person name="Offei B."/>
            <person name="Braun-Galleani S."/>
            <person name="Coughlan A.Y."/>
            <person name="Martos A."/>
            <person name="Ortiz-Merino R.A."/>
            <person name="Byrne K.P."/>
            <person name="Wolfe K.H."/>
        </authorList>
    </citation>
    <scope>NUCLEOTIDE SEQUENCE [LARGE SCALE GENOMIC DNA]</scope>
    <source>
        <strain evidence="9 10">CBS573</strain>
    </source>
</reference>
<keyword evidence="6" id="KW-0862">Zinc</keyword>
<keyword evidence="7" id="KW-0665">Pyrimidine biosynthesis</keyword>
<dbReference type="PROSITE" id="PS00483">
    <property type="entry name" value="DIHYDROOROTASE_2"/>
    <property type="match status" value="1"/>
</dbReference>
<keyword evidence="5" id="KW-0378">Hydrolase</keyword>
<evidence type="ECO:0000259" key="8">
    <source>
        <dbReference type="Pfam" id="PF04909"/>
    </source>
</evidence>
<dbReference type="OrthoDB" id="1670005at2759"/>
<dbReference type="GO" id="GO:0005737">
    <property type="term" value="C:cytoplasm"/>
    <property type="evidence" value="ECO:0007669"/>
    <property type="project" value="TreeGrafter"/>
</dbReference>
<accession>A0A2U9R3J2</accession>
<dbReference type="GO" id="GO:0044205">
    <property type="term" value="P:'de novo' UMP biosynthetic process"/>
    <property type="evidence" value="ECO:0007669"/>
    <property type="project" value="UniProtKB-UniPathway"/>
</dbReference>